<comment type="caution">
    <text evidence="2">The sequence shown here is derived from an EMBL/GenBank/DDBJ whole genome shotgun (WGS) entry which is preliminary data.</text>
</comment>
<evidence type="ECO:0000313" key="3">
    <source>
        <dbReference type="Proteomes" id="UP000235598"/>
    </source>
</evidence>
<organism evidence="2 3">
    <name type="scientific">Brevibacterium paucivorans</name>
    <dbReference type="NCBI Taxonomy" id="170994"/>
    <lineage>
        <taxon>Bacteria</taxon>
        <taxon>Bacillati</taxon>
        <taxon>Actinomycetota</taxon>
        <taxon>Actinomycetes</taxon>
        <taxon>Micrococcales</taxon>
        <taxon>Brevibacteriaceae</taxon>
        <taxon>Brevibacterium</taxon>
    </lineage>
</organism>
<reference evidence="2 3" key="1">
    <citation type="submission" date="2017-09" db="EMBL/GenBank/DDBJ databases">
        <title>Bacterial strain isolated from the female urinary microbiota.</title>
        <authorList>
            <person name="Thomas-White K."/>
            <person name="Kumar N."/>
            <person name="Forster S."/>
            <person name="Putonti C."/>
            <person name="Lawley T."/>
            <person name="Wolfe A.J."/>
        </authorList>
    </citation>
    <scope>NUCLEOTIDE SEQUENCE [LARGE SCALE GENOMIC DNA]</scope>
    <source>
        <strain evidence="2 3">UMB1301</strain>
    </source>
</reference>
<dbReference type="PANTHER" id="PTHR11138:SF5">
    <property type="entry name" value="METHIONYL-TRNA FORMYLTRANSFERASE, MITOCHONDRIAL"/>
    <property type="match status" value="1"/>
</dbReference>
<dbReference type="Proteomes" id="UP000235598">
    <property type="component" value="Unassembled WGS sequence"/>
</dbReference>
<name>A0A2N6VPW5_9MICO</name>
<dbReference type="Pfam" id="PF00551">
    <property type="entry name" value="Formyl_trans_N"/>
    <property type="match status" value="1"/>
</dbReference>
<dbReference type="OrthoDB" id="9806170at2"/>
<dbReference type="AlphaFoldDB" id="A0A2N6VPW5"/>
<dbReference type="GO" id="GO:0005829">
    <property type="term" value="C:cytosol"/>
    <property type="evidence" value="ECO:0007669"/>
    <property type="project" value="TreeGrafter"/>
</dbReference>
<dbReference type="PANTHER" id="PTHR11138">
    <property type="entry name" value="METHIONYL-TRNA FORMYLTRANSFERASE"/>
    <property type="match status" value="1"/>
</dbReference>
<dbReference type="Gene3D" id="3.40.50.12230">
    <property type="match status" value="1"/>
</dbReference>
<dbReference type="InterPro" id="IPR036477">
    <property type="entry name" value="Formyl_transf_N_sf"/>
</dbReference>
<protein>
    <submittedName>
        <fullName evidence="2">Methionyl-tRNA formyltransferase</fullName>
    </submittedName>
</protein>
<gene>
    <name evidence="2" type="ORF">CJ199_01740</name>
</gene>
<dbReference type="CDD" id="cd08369">
    <property type="entry name" value="FMT_core"/>
    <property type="match status" value="1"/>
</dbReference>
<dbReference type="GO" id="GO:0004479">
    <property type="term" value="F:methionyl-tRNA formyltransferase activity"/>
    <property type="evidence" value="ECO:0007669"/>
    <property type="project" value="TreeGrafter"/>
</dbReference>
<accession>A0A2N6VPW5</accession>
<evidence type="ECO:0000259" key="1">
    <source>
        <dbReference type="Pfam" id="PF00551"/>
    </source>
</evidence>
<sequence length="223" mass="24959">MVGAMTTRFVLITETNSLFGYEFLRRLLADERNVLSAVITRAPGVLCDYYLDDDVQVDVAADARANGVDVYQPEDPNAPEIVEAMRTLAPDYIIVANYQLQVGRALRDVPTVDIINFHPSPLPRYAGLAPYFWMAKNHETQGGVSAIRMSAGLDDGPLIAQQLLSLRGDETAAEIRSSHFEASWRLFELVLPTLHDWSYRSWPQDLSLRTYYGAPPQRVLTTA</sequence>
<keyword evidence="2" id="KW-0808">Transferase</keyword>
<dbReference type="EMBL" id="PNHK01000001">
    <property type="protein sequence ID" value="PMD06139.1"/>
    <property type="molecule type" value="Genomic_DNA"/>
</dbReference>
<dbReference type="InterPro" id="IPR002376">
    <property type="entry name" value="Formyl_transf_N"/>
</dbReference>
<evidence type="ECO:0000313" key="2">
    <source>
        <dbReference type="EMBL" id="PMD06139.1"/>
    </source>
</evidence>
<dbReference type="SUPFAM" id="SSF53328">
    <property type="entry name" value="Formyltransferase"/>
    <property type="match status" value="1"/>
</dbReference>
<feature type="domain" description="Formyl transferase N-terminal" evidence="1">
    <location>
        <begin position="11"/>
        <end position="178"/>
    </location>
</feature>
<proteinExistence type="predicted"/>